<proteinExistence type="evidence at transcript level"/>
<dbReference type="AlphaFoldDB" id="G3MRR1"/>
<organism evidence="1">
    <name type="scientific">Amblyomma maculatum</name>
    <name type="common">Gulf Coast tick</name>
    <dbReference type="NCBI Taxonomy" id="34609"/>
    <lineage>
        <taxon>Eukaryota</taxon>
        <taxon>Metazoa</taxon>
        <taxon>Ecdysozoa</taxon>
        <taxon>Arthropoda</taxon>
        <taxon>Chelicerata</taxon>
        <taxon>Arachnida</taxon>
        <taxon>Acari</taxon>
        <taxon>Parasitiformes</taxon>
        <taxon>Ixodida</taxon>
        <taxon>Ixodoidea</taxon>
        <taxon>Ixodidae</taxon>
        <taxon>Amblyomminae</taxon>
        <taxon>Amblyomma</taxon>
    </lineage>
</organism>
<name>G3MRR1_AMBMU</name>
<accession>G3MRR1</accession>
<evidence type="ECO:0008006" key="2">
    <source>
        <dbReference type="Google" id="ProtNLM"/>
    </source>
</evidence>
<dbReference type="SUPFAM" id="SSF50814">
    <property type="entry name" value="Lipocalins"/>
    <property type="match status" value="1"/>
</dbReference>
<dbReference type="EMBL" id="JO844562">
    <property type="protein sequence ID" value="AEO36179.1"/>
    <property type="molecule type" value="mRNA"/>
</dbReference>
<reference evidence="1" key="1">
    <citation type="journal article" date="2011" name="PLoS ONE">
        <title>A deep insight into the sialotranscriptome of the gulf coast tick, Amblyomma maculatum.</title>
        <authorList>
            <person name="Karim S."/>
            <person name="Singh P."/>
            <person name="Ribeiro J.M."/>
        </authorList>
    </citation>
    <scope>NUCLEOTIDE SEQUENCE</scope>
    <source>
        <tissue evidence="1">Salivary gland</tissue>
    </source>
</reference>
<dbReference type="InterPro" id="IPR012674">
    <property type="entry name" value="Calycin"/>
</dbReference>
<evidence type="ECO:0000313" key="1">
    <source>
        <dbReference type="EMBL" id="AEO36179.1"/>
    </source>
</evidence>
<protein>
    <recommendedName>
        <fullName evidence="2">Lipocalin/cytosolic fatty-acid binding domain-containing protein</fullName>
    </recommendedName>
</protein>
<sequence>MIRLPEAMRHAVGRTPEISTTWSFSECTDIAQHTGALLFASIEKLPPKKALRSAKRIWVTFSSDDGDTEGGRYRCYYRLWSFSEGTTFEFDQYFKNRTVWHKDHLYGNVEEDTEGNTVIKVEREQGTQWRQYAVKFWDAGNKCGVLSYFENGAENCELIVWENQLPQSGYTYSCETKYDEICKDFRKYSLYEGDCLPQRDEFLREENNFASSA</sequence>
<dbReference type="Gene3D" id="2.40.128.20">
    <property type="match status" value="1"/>
</dbReference>